<comment type="function">
    <text evidence="7">Catalyzes the formation of 4-diphosphocytidyl-2-C-methyl-D-erythritol from CTP and 2-C-methyl-D-erythritol 4-phosphate (MEP).</text>
</comment>
<dbReference type="Pfam" id="PF01128">
    <property type="entry name" value="IspD"/>
    <property type="match status" value="1"/>
</dbReference>
<organism evidence="9 11">
    <name type="scientific">Turicibacter bilis</name>
    <dbReference type="NCBI Taxonomy" id="2735723"/>
    <lineage>
        <taxon>Bacteria</taxon>
        <taxon>Bacillati</taxon>
        <taxon>Bacillota</taxon>
        <taxon>Erysipelotrichia</taxon>
        <taxon>Erysipelotrichales</taxon>
        <taxon>Turicibacteraceae</taxon>
        <taxon>Turicibacter</taxon>
    </lineage>
</organism>
<dbReference type="InterPro" id="IPR029044">
    <property type="entry name" value="Nucleotide-diphossugar_trans"/>
</dbReference>
<evidence type="ECO:0000256" key="1">
    <source>
        <dbReference type="ARBA" id="ARBA00001282"/>
    </source>
</evidence>
<keyword evidence="4 7" id="KW-0808">Transferase</keyword>
<keyword evidence="6 7" id="KW-0414">Isoprene biosynthesis</keyword>
<keyword evidence="10" id="KW-1185">Reference proteome</keyword>
<protein>
    <recommendedName>
        <fullName evidence="7">2-C-methyl-D-erythritol 4-phosphate cytidylyltransferase</fullName>
        <ecNumber evidence="7">2.7.7.60</ecNumber>
    </recommendedName>
    <alternativeName>
        <fullName evidence="7">4-diphosphocytidyl-2C-methyl-D-erythritol synthase</fullName>
    </alternativeName>
    <alternativeName>
        <fullName evidence="7">MEP cytidylyltransferase</fullName>
        <shortName evidence="7">MCT</shortName>
    </alternativeName>
</protein>
<dbReference type="InterPro" id="IPR050088">
    <property type="entry name" value="IspD/TarI_cytidylyltransf_bact"/>
</dbReference>
<dbReference type="RefSeq" id="WP_055243073.1">
    <property type="nucleotide sequence ID" value="NZ_CP071249.1"/>
</dbReference>
<dbReference type="Proteomes" id="UP001058072">
    <property type="component" value="Chromosome"/>
</dbReference>
<dbReference type="InterPro" id="IPR034683">
    <property type="entry name" value="IspD/TarI"/>
</dbReference>
<dbReference type="CDD" id="cd02516">
    <property type="entry name" value="CDP-ME_synthetase"/>
    <property type="match status" value="1"/>
</dbReference>
<evidence type="ECO:0000256" key="7">
    <source>
        <dbReference type="HAMAP-Rule" id="MF_00108"/>
    </source>
</evidence>
<evidence type="ECO:0000256" key="5">
    <source>
        <dbReference type="ARBA" id="ARBA00022695"/>
    </source>
</evidence>
<comment type="similarity">
    <text evidence="3 7">Belongs to the IspD/TarI cytidylyltransferase family. IspD subfamily.</text>
</comment>
<keyword evidence="5 7" id="KW-0548">Nucleotidyltransferase</keyword>
<dbReference type="Proteomes" id="UP001058016">
    <property type="component" value="Chromosome"/>
</dbReference>
<evidence type="ECO:0000313" key="8">
    <source>
        <dbReference type="EMBL" id="UUF05302.1"/>
    </source>
</evidence>
<comment type="pathway">
    <text evidence="2 7">Isoprenoid biosynthesis; isopentenyl diphosphate biosynthesis via DXP pathway; isopentenyl diphosphate from 1-deoxy-D-xylulose 5-phosphate: step 2/6.</text>
</comment>
<dbReference type="InterPro" id="IPR001228">
    <property type="entry name" value="IspD"/>
</dbReference>
<gene>
    <name evidence="7 9" type="primary">ispD</name>
    <name evidence="8" type="ORF">J0J69_09440</name>
    <name evidence="9" type="ORF">J0J70_04445</name>
</gene>
<evidence type="ECO:0000256" key="3">
    <source>
        <dbReference type="ARBA" id="ARBA00009789"/>
    </source>
</evidence>
<dbReference type="NCBIfam" id="TIGR00453">
    <property type="entry name" value="ispD"/>
    <property type="match status" value="1"/>
</dbReference>
<evidence type="ECO:0000256" key="4">
    <source>
        <dbReference type="ARBA" id="ARBA00022679"/>
    </source>
</evidence>
<dbReference type="HAMAP" id="MF_00108">
    <property type="entry name" value="IspD"/>
    <property type="match status" value="1"/>
</dbReference>
<dbReference type="Gene3D" id="3.90.550.10">
    <property type="entry name" value="Spore Coat Polysaccharide Biosynthesis Protein SpsA, Chain A"/>
    <property type="match status" value="1"/>
</dbReference>
<accession>A0A9Q9CPP6</accession>
<evidence type="ECO:0000313" key="10">
    <source>
        <dbReference type="Proteomes" id="UP001058016"/>
    </source>
</evidence>
<dbReference type="PANTHER" id="PTHR32125:SF4">
    <property type="entry name" value="2-C-METHYL-D-ERYTHRITOL 4-PHOSPHATE CYTIDYLYLTRANSFERASE, CHLOROPLASTIC"/>
    <property type="match status" value="1"/>
</dbReference>
<sequence length="225" mass="24738">MYSAIVLAAGIGSRMGLGYNKMLHQIKGQPVVVHTIKKFLNDVTCGQVVLVVNELEIETMQQLLSDAGVKNPRIEIVSGGSERQYSVYHGLQVVREEVVLVHDGARPFVTQQMISECFELAKKGHPSIVAVPVKDTMKRVVNGVVVETPNRDEMYSVQTPQAAPTELLKKAHEAAKKTHFLGTDEASLIEKYTDIPVCVVKGAYTNIKLTTPEDLLMAEQLLVAE</sequence>
<feature type="site" description="Transition state stabilizer" evidence="7">
    <location>
        <position position="21"/>
    </location>
</feature>
<name>A0A9Q9CPP6_9FIRM</name>
<dbReference type="EMBL" id="CP071249">
    <property type="protein sequence ID" value="UUF05302.1"/>
    <property type="molecule type" value="Genomic_DNA"/>
</dbReference>
<dbReference type="FunFam" id="3.90.550.10:FF:000003">
    <property type="entry name" value="2-C-methyl-D-erythritol 4-phosphate cytidylyltransferase"/>
    <property type="match status" value="1"/>
</dbReference>
<evidence type="ECO:0000313" key="11">
    <source>
        <dbReference type="Proteomes" id="UP001058072"/>
    </source>
</evidence>
<proteinExistence type="inferred from homology"/>
<dbReference type="InterPro" id="IPR018294">
    <property type="entry name" value="ISPD_synthase_CS"/>
</dbReference>
<dbReference type="GO" id="GO:0050518">
    <property type="term" value="F:2-C-methyl-D-erythritol 4-phosphate cytidylyltransferase activity"/>
    <property type="evidence" value="ECO:0007669"/>
    <property type="project" value="UniProtKB-UniRule"/>
</dbReference>
<evidence type="ECO:0000313" key="9">
    <source>
        <dbReference type="EMBL" id="UUF09246.1"/>
    </source>
</evidence>
<comment type="catalytic activity">
    <reaction evidence="1 7">
        <text>2-C-methyl-D-erythritol 4-phosphate + CTP + H(+) = 4-CDP-2-C-methyl-D-erythritol + diphosphate</text>
        <dbReference type="Rhea" id="RHEA:13429"/>
        <dbReference type="ChEBI" id="CHEBI:15378"/>
        <dbReference type="ChEBI" id="CHEBI:33019"/>
        <dbReference type="ChEBI" id="CHEBI:37563"/>
        <dbReference type="ChEBI" id="CHEBI:57823"/>
        <dbReference type="ChEBI" id="CHEBI:58262"/>
        <dbReference type="EC" id="2.7.7.60"/>
    </reaction>
</comment>
<dbReference type="EC" id="2.7.7.60" evidence="7"/>
<dbReference type="EMBL" id="CP071250">
    <property type="protein sequence ID" value="UUF09246.1"/>
    <property type="molecule type" value="Genomic_DNA"/>
</dbReference>
<evidence type="ECO:0000256" key="6">
    <source>
        <dbReference type="ARBA" id="ARBA00023229"/>
    </source>
</evidence>
<dbReference type="GO" id="GO:0019288">
    <property type="term" value="P:isopentenyl diphosphate biosynthetic process, methylerythritol 4-phosphate pathway"/>
    <property type="evidence" value="ECO:0007669"/>
    <property type="project" value="UniProtKB-UniRule"/>
</dbReference>
<reference evidence="9 10" key="1">
    <citation type="submission" date="2021-03" db="EMBL/GenBank/DDBJ databases">
        <title>Comparative Genomics and Metabolomics in the genus Turicibacter.</title>
        <authorList>
            <person name="Maki J."/>
            <person name="Looft T."/>
        </authorList>
    </citation>
    <scope>NUCLEOTIDE SEQUENCE</scope>
    <source>
        <strain evidence="9">ISU324</strain>
        <strain evidence="8 10">MMM721</strain>
    </source>
</reference>
<dbReference type="PANTHER" id="PTHR32125">
    <property type="entry name" value="2-C-METHYL-D-ERYTHRITOL 4-PHOSPHATE CYTIDYLYLTRANSFERASE, CHLOROPLASTIC"/>
    <property type="match status" value="1"/>
</dbReference>
<feature type="site" description="Positions MEP for the nucleophilic attack" evidence="7">
    <location>
        <position position="151"/>
    </location>
</feature>
<feature type="site" description="Transition state stabilizer" evidence="7">
    <location>
        <position position="14"/>
    </location>
</feature>
<evidence type="ECO:0000256" key="2">
    <source>
        <dbReference type="ARBA" id="ARBA00004787"/>
    </source>
</evidence>
<dbReference type="PROSITE" id="PS01295">
    <property type="entry name" value="ISPD"/>
    <property type="match status" value="1"/>
</dbReference>
<dbReference type="AlphaFoldDB" id="A0A9Q9CPP6"/>
<dbReference type="SUPFAM" id="SSF53448">
    <property type="entry name" value="Nucleotide-diphospho-sugar transferases"/>
    <property type="match status" value="1"/>
</dbReference>
<feature type="site" description="Positions MEP for the nucleophilic attack" evidence="7">
    <location>
        <position position="208"/>
    </location>
</feature>